<dbReference type="WBParaSite" id="OFLC_0001604701-mRNA-1">
    <property type="protein sequence ID" value="OFLC_0001604701-mRNA-1"/>
    <property type="gene ID" value="OFLC_0001604701"/>
</dbReference>
<evidence type="ECO:0000313" key="1">
    <source>
        <dbReference type="EMBL" id="VDP26239.1"/>
    </source>
</evidence>
<gene>
    <name evidence="1" type="ORF">OFLC_LOCUS16034</name>
</gene>
<sequence length="75" mass="8272">MTTVHASACEYMHVCACIRMPVGSIRLQPSQRNMCASLSLIRCILAPCNYTSLHGIALHSVALLHFTAIHYISSR</sequence>
<name>A0A183I8H2_9BILA</name>
<dbReference type="AlphaFoldDB" id="A0A183I8H2"/>
<dbReference type="EMBL" id="UZAJ01043687">
    <property type="protein sequence ID" value="VDP26239.1"/>
    <property type="molecule type" value="Genomic_DNA"/>
</dbReference>
<proteinExistence type="predicted"/>
<organism evidence="3">
    <name type="scientific">Onchocerca flexuosa</name>
    <dbReference type="NCBI Taxonomy" id="387005"/>
    <lineage>
        <taxon>Eukaryota</taxon>
        <taxon>Metazoa</taxon>
        <taxon>Ecdysozoa</taxon>
        <taxon>Nematoda</taxon>
        <taxon>Chromadorea</taxon>
        <taxon>Rhabditida</taxon>
        <taxon>Spirurina</taxon>
        <taxon>Spiruromorpha</taxon>
        <taxon>Filarioidea</taxon>
        <taxon>Onchocercidae</taxon>
        <taxon>Onchocerca</taxon>
    </lineage>
</organism>
<protein>
    <submittedName>
        <fullName evidence="3">Secreted protein</fullName>
    </submittedName>
</protein>
<evidence type="ECO:0000313" key="2">
    <source>
        <dbReference type="Proteomes" id="UP000267606"/>
    </source>
</evidence>
<keyword evidence="2" id="KW-1185">Reference proteome</keyword>
<dbReference type="Proteomes" id="UP000267606">
    <property type="component" value="Unassembled WGS sequence"/>
</dbReference>
<reference evidence="1 2" key="2">
    <citation type="submission" date="2018-11" db="EMBL/GenBank/DDBJ databases">
        <authorList>
            <consortium name="Pathogen Informatics"/>
        </authorList>
    </citation>
    <scope>NUCLEOTIDE SEQUENCE [LARGE SCALE GENOMIC DNA]</scope>
</reference>
<accession>A0A183I8H2</accession>
<reference evidence="3" key="1">
    <citation type="submission" date="2016-06" db="UniProtKB">
        <authorList>
            <consortium name="WormBaseParasite"/>
        </authorList>
    </citation>
    <scope>IDENTIFICATION</scope>
</reference>
<evidence type="ECO:0000313" key="3">
    <source>
        <dbReference type="WBParaSite" id="OFLC_0001604701-mRNA-1"/>
    </source>
</evidence>